<reference evidence="2 3" key="1">
    <citation type="submission" date="2017-01" db="EMBL/GenBank/DDBJ databases">
        <title>Genome analysis of Paenibacillus selenitrireducens ES3-24.</title>
        <authorList>
            <person name="Xu D."/>
            <person name="Yao R."/>
            <person name="Zheng S."/>
        </authorList>
    </citation>
    <scope>NUCLEOTIDE SEQUENCE [LARGE SCALE GENOMIC DNA]</scope>
    <source>
        <strain evidence="2 3">ES3-24</strain>
    </source>
</reference>
<dbReference type="Proteomes" id="UP000190188">
    <property type="component" value="Unassembled WGS sequence"/>
</dbReference>
<evidence type="ECO:0000313" key="2">
    <source>
        <dbReference type="EMBL" id="OPA80221.1"/>
    </source>
</evidence>
<gene>
    <name evidence="2" type="ORF">BVG16_05615</name>
</gene>
<organism evidence="2 3">
    <name type="scientific">Paenibacillus selenitireducens</name>
    <dbReference type="NCBI Taxonomy" id="1324314"/>
    <lineage>
        <taxon>Bacteria</taxon>
        <taxon>Bacillati</taxon>
        <taxon>Bacillota</taxon>
        <taxon>Bacilli</taxon>
        <taxon>Bacillales</taxon>
        <taxon>Paenibacillaceae</taxon>
        <taxon>Paenibacillus</taxon>
    </lineage>
</organism>
<dbReference type="AlphaFoldDB" id="A0A1T2XK33"/>
<protein>
    <submittedName>
        <fullName evidence="2">Uncharacterized protein</fullName>
    </submittedName>
</protein>
<feature type="region of interest" description="Disordered" evidence="1">
    <location>
        <begin position="184"/>
        <end position="219"/>
    </location>
</feature>
<comment type="caution">
    <text evidence="2">The sequence shown here is derived from an EMBL/GenBank/DDBJ whole genome shotgun (WGS) entry which is preliminary data.</text>
</comment>
<proteinExistence type="predicted"/>
<accession>A0A1T2XK33</accession>
<dbReference type="STRING" id="1324314.BVG16_05615"/>
<dbReference type="OrthoDB" id="90760at2"/>
<name>A0A1T2XK33_9BACL</name>
<feature type="compositionally biased region" description="Basic residues" evidence="1">
    <location>
        <begin position="200"/>
        <end position="210"/>
    </location>
</feature>
<keyword evidence="3" id="KW-1185">Reference proteome</keyword>
<dbReference type="EMBL" id="MSZX01000002">
    <property type="protein sequence ID" value="OPA80221.1"/>
    <property type="molecule type" value="Genomic_DNA"/>
</dbReference>
<sequence length="562" mass="61218">MACSSCNKASSGGAANISLKHTLFQVQMVQRQVDLLKKSMRNMQMNIHVKTDIVRKQVLDYKAKIERDAKFKFDFEMNVEPKIILNLKEMIKNTLIFIGALALLKLAVKKLGSGIAVEPKINLNLKEMIKNTLIFIGELALLKLAIKKLGSGTVEYKIKCVIEKCKPPKRTKVQLVKPKCLKPKAAGGGSTDGIDLPPRSVKHGSRRKKTAGSGGKSKGGGLFSGLGKGLGGIGKMLNPFKIIGKVIPMFRLLGPVISKLSPLLIKLGDAFLKGMGKSSGVIETAKKLLDSFQQVLVNLFTVAGQRFAQFLAWLQPKLPAITGFISGVIAQAVQTFAPLLPPIMQIFQSVFGWVVENMPVFQAAIGSVFSALAPVIQTVVSVFQMLWGIWMEAWPTIQSILESVWGVVKPIFDVFTTVVQILMEVVQKLWDNLKPVFEMIWGALKPIIDGIGEMAGVFGDSLNWVLEKISGKPSGGGGSSESDPSKKHAAGLLTVPRDNYPALLHRNEAVLTAQEANQYRNGRSGGGITINLNNPVAREEADFKKWSVMLRTELESAGFNMA</sequence>
<evidence type="ECO:0000313" key="3">
    <source>
        <dbReference type="Proteomes" id="UP000190188"/>
    </source>
</evidence>
<evidence type="ECO:0000256" key="1">
    <source>
        <dbReference type="SAM" id="MobiDB-lite"/>
    </source>
</evidence>
<dbReference type="RefSeq" id="WP_078497568.1">
    <property type="nucleotide sequence ID" value="NZ_MSZX01000002.1"/>
</dbReference>